<dbReference type="Gene3D" id="3.40.1410.10">
    <property type="entry name" value="Chorismate lyase-like"/>
    <property type="match status" value="1"/>
</dbReference>
<dbReference type="InterPro" id="IPR028978">
    <property type="entry name" value="Chorismate_lyase_/UTRA_dom_sf"/>
</dbReference>
<accession>A0AAJ2H5I7</accession>
<dbReference type="EMBL" id="JAVLSF010000503">
    <property type="protein sequence ID" value="MDR9778136.1"/>
    <property type="molecule type" value="Genomic_DNA"/>
</dbReference>
<evidence type="ECO:0000313" key="2">
    <source>
        <dbReference type="Proteomes" id="UP001268610"/>
    </source>
</evidence>
<feature type="non-terminal residue" evidence="1">
    <location>
        <position position="1"/>
    </location>
</feature>
<reference evidence="1" key="1">
    <citation type="submission" date="2023-04" db="EMBL/GenBank/DDBJ databases">
        <title>Genomic characterization of faba bean (Vicia faba) microsymbionts in Mexican soils.</title>
        <authorList>
            <person name="Rivera Orduna F.N."/>
            <person name="Guevara-Luna J."/>
            <person name="Yan J."/>
            <person name="Arroyo-Herrera I."/>
            <person name="Li Y."/>
            <person name="Vasquez-Murrieta M.S."/>
            <person name="Wang E.T."/>
        </authorList>
    </citation>
    <scope>NUCLEOTIDE SEQUENCE</scope>
    <source>
        <strain evidence="1">CH26</strain>
    </source>
</reference>
<evidence type="ECO:0000313" key="1">
    <source>
        <dbReference type="EMBL" id="MDR9778136.1"/>
    </source>
</evidence>
<dbReference type="Proteomes" id="UP001268610">
    <property type="component" value="Unassembled WGS sequence"/>
</dbReference>
<proteinExistence type="predicted"/>
<organism evidence="1 2">
    <name type="scientific">Rhizobium hidalgonense</name>
    <dbReference type="NCBI Taxonomy" id="1538159"/>
    <lineage>
        <taxon>Bacteria</taxon>
        <taxon>Pseudomonadati</taxon>
        <taxon>Pseudomonadota</taxon>
        <taxon>Alphaproteobacteria</taxon>
        <taxon>Hyphomicrobiales</taxon>
        <taxon>Rhizobiaceae</taxon>
        <taxon>Rhizobium/Agrobacterium group</taxon>
        <taxon>Rhizobium</taxon>
    </lineage>
</organism>
<name>A0AAJ2H5I7_9HYPH</name>
<comment type="caution">
    <text evidence="1">The sequence shown here is derived from an EMBL/GenBank/DDBJ whole genome shotgun (WGS) entry which is preliminary data.</text>
</comment>
<protein>
    <recommendedName>
        <fullName evidence="3">Chorismate lyase</fullName>
    </recommendedName>
</protein>
<sequence length="77" mass="9071">FPLKTLKGEGLCLRYLKNKALGSVLFHRGQPQCIRQIAYLPEGWSRRSLYYWHNQPLIVQETFLPAFEHFILAKNQP</sequence>
<gene>
    <name evidence="1" type="ORF">RJJ65_36995</name>
</gene>
<evidence type="ECO:0008006" key="3">
    <source>
        <dbReference type="Google" id="ProtNLM"/>
    </source>
</evidence>
<dbReference type="AlphaFoldDB" id="A0AAJ2H5I7"/>
<dbReference type="RefSeq" id="WP_375166397.1">
    <property type="nucleotide sequence ID" value="NZ_JAVLSF010000503.1"/>
</dbReference>
<dbReference type="SUPFAM" id="SSF64288">
    <property type="entry name" value="Chorismate lyase-like"/>
    <property type="match status" value="1"/>
</dbReference>